<dbReference type="RefSeq" id="WP_092499121.1">
    <property type="nucleotide sequence ID" value="NZ_FOFG01000017.1"/>
</dbReference>
<dbReference type="InterPro" id="IPR050555">
    <property type="entry name" value="Bact_Solute-Bind_Prot2"/>
</dbReference>
<dbReference type="InterPro" id="IPR028082">
    <property type="entry name" value="Peripla_BP_I"/>
</dbReference>
<comment type="similarity">
    <text evidence="2">Belongs to the bacterial solute-binding protein 2 family.</text>
</comment>
<dbReference type="GO" id="GO:0015762">
    <property type="term" value="P:rhamnose transmembrane transport"/>
    <property type="evidence" value="ECO:0007669"/>
    <property type="project" value="InterPro"/>
</dbReference>
<dbReference type="NCBIfam" id="TIGR02637">
    <property type="entry name" value="RhaS"/>
    <property type="match status" value="1"/>
</dbReference>
<dbReference type="InterPro" id="IPR025997">
    <property type="entry name" value="SBP_2_dom"/>
</dbReference>
<reference evidence="5 6" key="1">
    <citation type="submission" date="2016-10" db="EMBL/GenBank/DDBJ databases">
        <authorList>
            <person name="de Groot N.N."/>
        </authorList>
    </citation>
    <scope>NUCLEOTIDE SEQUENCE [LARGE SCALE GENOMIC DNA]</scope>
    <source>
        <strain evidence="5 6">A52C2</strain>
    </source>
</reference>
<feature type="signal peptide" evidence="3">
    <location>
        <begin position="1"/>
        <end position="28"/>
    </location>
</feature>
<proteinExistence type="inferred from homology"/>
<protein>
    <submittedName>
        <fullName evidence="5">Rhamnose-binding protein</fullName>
    </submittedName>
</protein>
<evidence type="ECO:0000256" key="3">
    <source>
        <dbReference type="SAM" id="SignalP"/>
    </source>
</evidence>
<evidence type="ECO:0000256" key="1">
    <source>
        <dbReference type="ARBA" id="ARBA00004418"/>
    </source>
</evidence>
<gene>
    <name evidence="5" type="ORF">SAMN05216548_11743</name>
</gene>
<dbReference type="EMBL" id="FOFG01000017">
    <property type="protein sequence ID" value="SER39348.1"/>
    <property type="molecule type" value="Genomic_DNA"/>
</dbReference>
<sequence length="336" mass="35025">MANWKKLLSGTVLAVGLLSSQMSTAAHAADKVRIALLVKSLGNGFFDAAHKGADEAAKELGNVEVIYTGPTSTTASGQIDIINSLIAQKVNAIAVSANDGDALVPSLKKAMQRGITVISWDSAVAKPGREMHLAPSSDALIGNMCDKLAADALPGGKGDVAILSATATSTNQNTWIAEMKKALPKYPGVNVVTTVYGDDLADKSYRETEGILKTYPNVKVIVAPTSVGIVAAAQAVEDAGKVGQVFVTGLGLPSELAGHVDKGSVKSFAIWNPIDLGYAATTIAYELATKKAEAKPGAEIPIGRMGKTKLDENDQAAMADPFVYDKSNVHEFAKIF</sequence>
<accession>A0A1H9NTX1</accession>
<keyword evidence="3" id="KW-0732">Signal</keyword>
<dbReference type="PANTHER" id="PTHR30036:SF8">
    <property type="entry name" value="ABC-TYPE SUGAR TRANSPORT SYSTEM PERIPLASMIC COMPONENT-LIKE PROTEIN"/>
    <property type="match status" value="1"/>
</dbReference>
<dbReference type="SUPFAM" id="SSF53822">
    <property type="entry name" value="Periplasmic binding protein-like I"/>
    <property type="match status" value="1"/>
</dbReference>
<dbReference type="PANTHER" id="PTHR30036">
    <property type="entry name" value="D-XYLOSE-BINDING PERIPLASMIC PROTEIN"/>
    <property type="match status" value="1"/>
</dbReference>
<organism evidence="5 6">
    <name type="scientific">Faunimonas pinastri</name>
    <dbReference type="NCBI Taxonomy" id="1855383"/>
    <lineage>
        <taxon>Bacteria</taxon>
        <taxon>Pseudomonadati</taxon>
        <taxon>Pseudomonadota</taxon>
        <taxon>Alphaproteobacteria</taxon>
        <taxon>Hyphomicrobiales</taxon>
        <taxon>Afifellaceae</taxon>
        <taxon>Faunimonas</taxon>
    </lineage>
</organism>
<evidence type="ECO:0000256" key="2">
    <source>
        <dbReference type="ARBA" id="ARBA00007639"/>
    </source>
</evidence>
<dbReference type="Proteomes" id="UP000199647">
    <property type="component" value="Unassembled WGS sequence"/>
</dbReference>
<feature type="domain" description="Periplasmic binding protein" evidence="4">
    <location>
        <begin position="34"/>
        <end position="291"/>
    </location>
</feature>
<dbReference type="GO" id="GO:0030246">
    <property type="term" value="F:carbohydrate binding"/>
    <property type="evidence" value="ECO:0007669"/>
    <property type="project" value="TreeGrafter"/>
</dbReference>
<evidence type="ECO:0000313" key="5">
    <source>
        <dbReference type="EMBL" id="SER39348.1"/>
    </source>
</evidence>
<dbReference type="AlphaFoldDB" id="A0A1H9NTX1"/>
<dbReference type="Gene3D" id="3.40.50.2300">
    <property type="match status" value="2"/>
</dbReference>
<dbReference type="Pfam" id="PF13407">
    <property type="entry name" value="Peripla_BP_4"/>
    <property type="match status" value="1"/>
</dbReference>
<feature type="chain" id="PRO_5011634726" evidence="3">
    <location>
        <begin position="29"/>
        <end position="336"/>
    </location>
</feature>
<comment type="subcellular location">
    <subcellularLocation>
        <location evidence="1">Periplasm</location>
    </subcellularLocation>
</comment>
<dbReference type="OrthoDB" id="9781890at2"/>
<dbReference type="InterPro" id="IPR013459">
    <property type="entry name" value="RhaS"/>
</dbReference>
<name>A0A1H9NTX1_9HYPH</name>
<evidence type="ECO:0000259" key="4">
    <source>
        <dbReference type="Pfam" id="PF13407"/>
    </source>
</evidence>
<dbReference type="STRING" id="1855383.SAMN05216548_11743"/>
<evidence type="ECO:0000313" key="6">
    <source>
        <dbReference type="Proteomes" id="UP000199647"/>
    </source>
</evidence>
<dbReference type="GO" id="GO:0030288">
    <property type="term" value="C:outer membrane-bounded periplasmic space"/>
    <property type="evidence" value="ECO:0007669"/>
    <property type="project" value="TreeGrafter"/>
</dbReference>
<keyword evidence="6" id="KW-1185">Reference proteome</keyword>